<accession>A0A1D2JPN2</accession>
<gene>
    <name evidence="2" type="ORF">ACO22_00366</name>
</gene>
<sequence>MADSVEILVHISALGTTKEDTNYRAHSDAYLEFEPVTRVKIYPDDAGSEISTDEIGDPPSDASQKQLQPDQLDGKSQKESHHVPNFTLGKCASFSSTWGPSFGETTCGLLDLSQSSAQRSFSQNDTNVVSDNSFLSPRNRSRVSETGPATPCNAIPSSQATETPPSEVPESQSSFQASWSVEKDNTPPGRPKQNIQIERSPSDGLHSQSKRRRVSVLPACMPSSIHLGTTPTSSTSELLRASQLHSQYDKPGLLRRQEIFERVLFPLEINPPRPVPSSTTQFTTHVTPTLQMLADKLKLSKVFKPSLQTRSLRTLERGYWLLNLTISDSSSNANNNNSSKSYQNPFCMDDAMSKKPRIGPPWSRKCFFDFWDFLSKFIAHDGRAGWGVWCICESRSSTSSSINPTDSHSIIDLTSQDSAQIPAENKTPQPDDNLNIIKHIAVKIYTWGEVAPHIYLLMYLASDRKVRKVPGVQWRDGADEIGTVFKGKVASELDNGNLAAQLLSKTTR</sequence>
<evidence type="ECO:0000313" key="3">
    <source>
        <dbReference type="Proteomes" id="UP000242814"/>
    </source>
</evidence>
<dbReference type="VEuPathDB" id="FungiDB:PADG_11048"/>
<dbReference type="Proteomes" id="UP000242814">
    <property type="component" value="Unassembled WGS sequence"/>
</dbReference>
<comment type="caution">
    <text evidence="2">The sequence shown here is derived from an EMBL/GenBank/DDBJ whole genome shotgun (WGS) entry which is preliminary data.</text>
</comment>
<dbReference type="EMBL" id="LZYO01000006">
    <property type="protein sequence ID" value="ODH45160.1"/>
    <property type="molecule type" value="Genomic_DNA"/>
</dbReference>
<reference evidence="2 3" key="1">
    <citation type="submission" date="2016-06" db="EMBL/GenBank/DDBJ databases">
        <authorList>
            <person name="Kjaerup R.B."/>
            <person name="Dalgaard T.S."/>
            <person name="Juul-Madsen H.R."/>
        </authorList>
    </citation>
    <scope>NUCLEOTIDE SEQUENCE [LARGE SCALE GENOMIC DNA]</scope>
    <source>
        <strain evidence="2 3">Pb300</strain>
    </source>
</reference>
<feature type="region of interest" description="Disordered" evidence="1">
    <location>
        <begin position="42"/>
        <end position="81"/>
    </location>
</feature>
<feature type="region of interest" description="Disordered" evidence="1">
    <location>
        <begin position="121"/>
        <end position="214"/>
    </location>
</feature>
<dbReference type="AlphaFoldDB" id="A0A1D2JPN2"/>
<evidence type="ECO:0000256" key="1">
    <source>
        <dbReference type="SAM" id="MobiDB-lite"/>
    </source>
</evidence>
<proteinExistence type="predicted"/>
<organism evidence="2 3">
    <name type="scientific">Paracoccidioides brasiliensis</name>
    <dbReference type="NCBI Taxonomy" id="121759"/>
    <lineage>
        <taxon>Eukaryota</taxon>
        <taxon>Fungi</taxon>
        <taxon>Dikarya</taxon>
        <taxon>Ascomycota</taxon>
        <taxon>Pezizomycotina</taxon>
        <taxon>Eurotiomycetes</taxon>
        <taxon>Eurotiomycetidae</taxon>
        <taxon>Onygenales</taxon>
        <taxon>Ajellomycetaceae</taxon>
        <taxon>Paracoccidioides</taxon>
    </lineage>
</organism>
<protein>
    <submittedName>
        <fullName evidence="2">Uncharacterized protein</fullName>
    </submittedName>
</protein>
<dbReference type="VEuPathDB" id="FungiDB:PABG_03743"/>
<feature type="compositionally biased region" description="Basic and acidic residues" evidence="1">
    <location>
        <begin position="72"/>
        <end position="81"/>
    </location>
</feature>
<feature type="compositionally biased region" description="Polar residues" evidence="1">
    <location>
        <begin position="121"/>
        <end position="138"/>
    </location>
</feature>
<feature type="compositionally biased region" description="Polar residues" evidence="1">
    <location>
        <begin position="155"/>
        <end position="179"/>
    </location>
</feature>
<evidence type="ECO:0000313" key="2">
    <source>
        <dbReference type="EMBL" id="ODH45160.1"/>
    </source>
</evidence>
<name>A0A1D2JPN2_PARBR</name>